<feature type="domain" description="Helicase ATP-binding" evidence="5">
    <location>
        <begin position="95"/>
        <end position="250"/>
    </location>
</feature>
<proteinExistence type="predicted"/>
<dbReference type="SMART" id="SM00487">
    <property type="entry name" value="DEXDc"/>
    <property type="match status" value="1"/>
</dbReference>
<dbReference type="RefSeq" id="WP_124985773.1">
    <property type="nucleotide sequence ID" value="NZ_CP034160.1"/>
</dbReference>
<dbReference type="GO" id="GO:0003676">
    <property type="term" value="F:nucleic acid binding"/>
    <property type="evidence" value="ECO:0007669"/>
    <property type="project" value="InterPro"/>
</dbReference>
<dbReference type="AlphaFoldDB" id="A0A3G8ZAA7"/>
<dbReference type="SUPFAM" id="SSF52540">
    <property type="entry name" value="P-loop containing nucleoside triphosphate hydrolases"/>
    <property type="match status" value="1"/>
</dbReference>
<dbReference type="InterPro" id="IPR027417">
    <property type="entry name" value="P-loop_NTPase"/>
</dbReference>
<evidence type="ECO:0000256" key="3">
    <source>
        <dbReference type="ARBA" id="ARBA00022806"/>
    </source>
</evidence>
<dbReference type="InterPro" id="IPR050699">
    <property type="entry name" value="RNA-DNA_Helicase"/>
</dbReference>
<keyword evidence="3 6" id="KW-0347">Helicase</keyword>
<gene>
    <name evidence="6" type="ORF">EIB75_03905</name>
</gene>
<keyword evidence="4" id="KW-0067">ATP-binding</keyword>
<evidence type="ECO:0000313" key="7">
    <source>
        <dbReference type="Proteomes" id="UP000272316"/>
    </source>
</evidence>
<evidence type="ECO:0000313" key="6">
    <source>
        <dbReference type="EMBL" id="AZI54442.1"/>
    </source>
</evidence>
<dbReference type="PANTHER" id="PTHR12131:SF1">
    <property type="entry name" value="ATP-DEPENDENT RNA HELICASE SUPV3L1, MITOCHONDRIAL-RELATED"/>
    <property type="match status" value="1"/>
</dbReference>
<reference evidence="7" key="1">
    <citation type="submission" date="2018-11" db="EMBL/GenBank/DDBJ databases">
        <title>Proposal to divide the Flavobacteriaceae and reorganize its genera based on Amino Acid Identity values calculated from whole genome sequences.</title>
        <authorList>
            <person name="Nicholson A.C."/>
            <person name="Gulvik C.A."/>
            <person name="Whitney A.M."/>
            <person name="Sheth M."/>
            <person name="Batra D."/>
            <person name="Pryor J."/>
            <person name="Bernardet J.-F."/>
            <person name="Hugo C."/>
            <person name="Kampfer P."/>
            <person name="Newman J.D."/>
            <person name="McQuiston J.R."/>
        </authorList>
    </citation>
    <scope>NUCLEOTIDE SEQUENCE [LARGE SCALE GENOMIC DNA]</scope>
    <source>
        <strain evidence="7">H6466</strain>
    </source>
</reference>
<evidence type="ECO:0000259" key="5">
    <source>
        <dbReference type="PROSITE" id="PS51192"/>
    </source>
</evidence>
<organism evidence="6 7">
    <name type="scientific">Epilithonimonas vandammei</name>
    <dbReference type="NCBI Taxonomy" id="2487072"/>
    <lineage>
        <taxon>Bacteria</taxon>
        <taxon>Pseudomonadati</taxon>
        <taxon>Bacteroidota</taxon>
        <taxon>Flavobacteriia</taxon>
        <taxon>Flavobacteriales</taxon>
        <taxon>Weeksellaceae</taxon>
        <taxon>Chryseobacterium group</taxon>
        <taxon>Epilithonimonas</taxon>
    </lineage>
</organism>
<dbReference type="PROSITE" id="PS51192">
    <property type="entry name" value="HELICASE_ATP_BIND_1"/>
    <property type="match status" value="1"/>
</dbReference>
<dbReference type="EMBL" id="CP034160">
    <property type="protein sequence ID" value="AZI54442.1"/>
    <property type="molecule type" value="Genomic_DNA"/>
</dbReference>
<dbReference type="PANTHER" id="PTHR12131">
    <property type="entry name" value="ATP-DEPENDENT RNA AND DNA HELICASE"/>
    <property type="match status" value="1"/>
</dbReference>
<dbReference type="KEGG" id="eva:EIB75_03905"/>
<keyword evidence="2" id="KW-0378">Hydrolase</keyword>
<keyword evidence="1" id="KW-0547">Nucleotide-binding</keyword>
<name>A0A3G8ZAA7_9FLAO</name>
<evidence type="ECO:0000256" key="2">
    <source>
        <dbReference type="ARBA" id="ARBA00022801"/>
    </source>
</evidence>
<evidence type="ECO:0000256" key="4">
    <source>
        <dbReference type="ARBA" id="ARBA00022840"/>
    </source>
</evidence>
<dbReference type="GO" id="GO:0004386">
    <property type="term" value="F:helicase activity"/>
    <property type="evidence" value="ECO:0007669"/>
    <property type="project" value="UniProtKB-KW"/>
</dbReference>
<dbReference type="GO" id="GO:0005524">
    <property type="term" value="F:ATP binding"/>
    <property type="evidence" value="ECO:0007669"/>
    <property type="project" value="UniProtKB-KW"/>
</dbReference>
<dbReference type="Proteomes" id="UP000272316">
    <property type="component" value="Chromosome"/>
</dbReference>
<sequence>MQEYIFSECHKINNLLISNNENEAREELIKLLDYHNTHEIPYTPLLNHIIREAGLFPYLQQDSSNWEERYIYEVFKVNVGYNEPVTLHREQSLLLKKLLEGKSIAVSAPTSFGKSFVIDAFIKIKKPKNVLIIVPTIALTDETRRRLYKKFAGEYKIITTTEVEPGEKNIFIFPQERAISYLEKIEYFDILIIDEFYKASRKFDPQRSPSLIKAIIKIGSKSRQKYFLAPNISSLENNPFTEGMEFIPLDFSTVYLEKHELYKEIKKDTQKKSLALLGILTKQKTKSLIYAGTYTNIDVVSNLILLNLPEVDSKLLNDFSNWLGENYYYNWSLTHLVKRGAGIHNGRLHRSLSQIQVKVFEETEGLDNLISTSSIIEGVNTSAENVIIWMNKNGNSKLNDFTYRNIIGRSGRMFRHFIGKVYILDQPPANERTELEIPFPEEILGDIDEKRYENVLTKEQVAKILHYQEEMSDILGLETYNKLKAENAFQSSDSELIKSIALDMSTNPDAWNGLSYLNSTNRNHWDTTLYRIINLLPGGWETKSSTFVAFIKALRDNWFKTIPQLLRDLEAFDISIDDFFKLERTLTFKFASLLKDVNTLQKEILKHKNYDVSRFISYISHAFLPTVVFQLEEYGLPRMISKKLHRSKIINFYDTTLTLHGAIEIFNSLKVDDLVKAATLNDFENYILTYFYDGIATEN</sequence>
<protein>
    <submittedName>
        <fullName evidence="6">DEAD/DEAH box helicase</fullName>
    </submittedName>
</protein>
<dbReference type="Pfam" id="PF00270">
    <property type="entry name" value="DEAD"/>
    <property type="match status" value="1"/>
</dbReference>
<dbReference type="Gene3D" id="3.40.50.300">
    <property type="entry name" value="P-loop containing nucleotide triphosphate hydrolases"/>
    <property type="match status" value="2"/>
</dbReference>
<dbReference type="InterPro" id="IPR014001">
    <property type="entry name" value="Helicase_ATP-bd"/>
</dbReference>
<dbReference type="GO" id="GO:0016787">
    <property type="term" value="F:hydrolase activity"/>
    <property type="evidence" value="ECO:0007669"/>
    <property type="project" value="UniProtKB-KW"/>
</dbReference>
<evidence type="ECO:0000256" key="1">
    <source>
        <dbReference type="ARBA" id="ARBA00022741"/>
    </source>
</evidence>
<dbReference type="InterPro" id="IPR011545">
    <property type="entry name" value="DEAD/DEAH_box_helicase_dom"/>
</dbReference>
<accession>A0A3G8ZAA7</accession>